<proteinExistence type="predicted"/>
<sequence length="130" mass="14782">MTLRELCIPYCPLYDMGYTSLGGRSTTVKNPLLKVKGKDGSERPLPLWFRPCFELLFFVRLAPEPTHQLEQIMGLVADRLNCYPPDVGKFWERKVLGRPGADLEASSYLEADEDAKIRTAIGIMLMHTHK</sequence>
<dbReference type="GO" id="GO:0003919">
    <property type="term" value="F:FMN adenylyltransferase activity"/>
    <property type="evidence" value="ECO:0007669"/>
    <property type="project" value="TreeGrafter"/>
</dbReference>
<dbReference type="Gene3D" id="3.40.50.620">
    <property type="entry name" value="HUPs"/>
    <property type="match status" value="1"/>
</dbReference>
<reference evidence="5 6" key="1">
    <citation type="submission" date="2015-09" db="EMBL/GenBank/DDBJ databases">
        <title>Draft genome of the parasitic nematode Teladorsagia circumcincta isolate WARC Sus (inbred).</title>
        <authorList>
            <person name="Mitreva M."/>
        </authorList>
    </citation>
    <scope>NUCLEOTIDE SEQUENCE [LARGE SCALE GENOMIC DNA]</scope>
    <source>
        <strain evidence="5 6">S</strain>
    </source>
</reference>
<keyword evidence="4" id="KW-0067">ATP-binding</keyword>
<evidence type="ECO:0000313" key="6">
    <source>
        <dbReference type="Proteomes" id="UP000230423"/>
    </source>
</evidence>
<dbReference type="InterPro" id="IPR014729">
    <property type="entry name" value="Rossmann-like_a/b/a_fold"/>
</dbReference>
<evidence type="ECO:0000256" key="3">
    <source>
        <dbReference type="ARBA" id="ARBA00022741"/>
    </source>
</evidence>
<dbReference type="AlphaFoldDB" id="A0A2G9TYR2"/>
<evidence type="ECO:0000313" key="5">
    <source>
        <dbReference type="EMBL" id="PIO63166.1"/>
    </source>
</evidence>
<keyword evidence="6" id="KW-1185">Reference proteome</keyword>
<organism evidence="5 6">
    <name type="scientific">Teladorsagia circumcincta</name>
    <name type="common">Brown stomach worm</name>
    <name type="synonym">Ostertagia circumcincta</name>
    <dbReference type="NCBI Taxonomy" id="45464"/>
    <lineage>
        <taxon>Eukaryota</taxon>
        <taxon>Metazoa</taxon>
        <taxon>Ecdysozoa</taxon>
        <taxon>Nematoda</taxon>
        <taxon>Chromadorea</taxon>
        <taxon>Rhabditida</taxon>
        <taxon>Rhabditina</taxon>
        <taxon>Rhabditomorpha</taxon>
        <taxon>Strongyloidea</taxon>
        <taxon>Trichostrongylidae</taxon>
        <taxon>Teladorsagia</taxon>
    </lineage>
</organism>
<accession>A0A2G9TYR2</accession>
<dbReference type="PANTHER" id="PTHR23293:SF9">
    <property type="entry name" value="FAD SYNTHASE"/>
    <property type="match status" value="1"/>
</dbReference>
<dbReference type="Proteomes" id="UP000230423">
    <property type="component" value="Unassembled WGS sequence"/>
</dbReference>
<evidence type="ECO:0000256" key="2">
    <source>
        <dbReference type="ARBA" id="ARBA00022695"/>
    </source>
</evidence>
<name>A0A2G9TYR2_TELCI</name>
<keyword evidence="3" id="KW-0547">Nucleotide-binding</keyword>
<dbReference type="GO" id="GO:0006747">
    <property type="term" value="P:FAD biosynthetic process"/>
    <property type="evidence" value="ECO:0007669"/>
    <property type="project" value="TreeGrafter"/>
</dbReference>
<gene>
    <name evidence="5" type="ORF">TELCIR_15251</name>
</gene>
<protein>
    <submittedName>
        <fullName evidence="5">Uncharacterized protein</fullName>
    </submittedName>
</protein>
<keyword evidence="1" id="KW-0808">Transferase</keyword>
<dbReference type="EMBL" id="KZ351221">
    <property type="protein sequence ID" value="PIO63166.1"/>
    <property type="molecule type" value="Genomic_DNA"/>
</dbReference>
<dbReference type="PANTHER" id="PTHR23293">
    <property type="entry name" value="FAD SYNTHETASE-RELATED FMN ADENYLYLTRANSFERASE"/>
    <property type="match status" value="1"/>
</dbReference>
<dbReference type="GO" id="GO:0005524">
    <property type="term" value="F:ATP binding"/>
    <property type="evidence" value="ECO:0007669"/>
    <property type="project" value="UniProtKB-KW"/>
</dbReference>
<evidence type="ECO:0000256" key="1">
    <source>
        <dbReference type="ARBA" id="ARBA00022679"/>
    </source>
</evidence>
<evidence type="ECO:0000256" key="4">
    <source>
        <dbReference type="ARBA" id="ARBA00022840"/>
    </source>
</evidence>
<keyword evidence="2" id="KW-0548">Nucleotidyltransferase</keyword>
<dbReference type="OrthoDB" id="270728at2759"/>